<dbReference type="InterPro" id="IPR004843">
    <property type="entry name" value="Calcineurin-like_PHP"/>
</dbReference>
<organism evidence="7 8">
    <name type="scientific">Owenia fusiformis</name>
    <name type="common">Polychaete worm</name>
    <dbReference type="NCBI Taxonomy" id="6347"/>
    <lineage>
        <taxon>Eukaryota</taxon>
        <taxon>Metazoa</taxon>
        <taxon>Spiralia</taxon>
        <taxon>Lophotrochozoa</taxon>
        <taxon>Annelida</taxon>
        <taxon>Polychaeta</taxon>
        <taxon>Sedentaria</taxon>
        <taxon>Canalipalpata</taxon>
        <taxon>Sabellida</taxon>
        <taxon>Oweniida</taxon>
        <taxon>Oweniidae</taxon>
        <taxon>Owenia</taxon>
    </lineage>
</organism>
<evidence type="ECO:0000256" key="3">
    <source>
        <dbReference type="ARBA" id="ARBA00022989"/>
    </source>
</evidence>
<proteinExistence type="predicted"/>
<dbReference type="Pfam" id="PF00149">
    <property type="entry name" value="Metallophos"/>
    <property type="match status" value="1"/>
</dbReference>
<keyword evidence="8" id="KW-1185">Reference proteome</keyword>
<dbReference type="InterPro" id="IPR033308">
    <property type="entry name" value="PGAP5/Cdc1/Ted1"/>
</dbReference>
<reference evidence="7" key="1">
    <citation type="submission" date="2022-03" db="EMBL/GenBank/DDBJ databases">
        <authorList>
            <person name="Martin C."/>
        </authorList>
    </citation>
    <scope>NUCLEOTIDE SEQUENCE</scope>
</reference>
<comment type="caution">
    <text evidence="7">The sequence shown here is derived from an EMBL/GenBank/DDBJ whole genome shotgun (WGS) entry which is preliminary data.</text>
</comment>
<dbReference type="GO" id="GO:0016787">
    <property type="term" value="F:hydrolase activity"/>
    <property type="evidence" value="ECO:0007669"/>
    <property type="project" value="InterPro"/>
</dbReference>
<dbReference type="AlphaFoldDB" id="A0A8S4PMN5"/>
<dbReference type="SUPFAM" id="SSF56300">
    <property type="entry name" value="Metallo-dependent phosphatases"/>
    <property type="match status" value="1"/>
</dbReference>
<dbReference type="Proteomes" id="UP000749559">
    <property type="component" value="Unassembled WGS sequence"/>
</dbReference>
<keyword evidence="2 5" id="KW-0812">Transmembrane</keyword>
<keyword evidence="4 5" id="KW-0472">Membrane</keyword>
<dbReference type="GO" id="GO:0016020">
    <property type="term" value="C:membrane"/>
    <property type="evidence" value="ECO:0007669"/>
    <property type="project" value="UniProtKB-SubCell"/>
</dbReference>
<evidence type="ECO:0000256" key="1">
    <source>
        <dbReference type="ARBA" id="ARBA00004141"/>
    </source>
</evidence>
<evidence type="ECO:0000256" key="2">
    <source>
        <dbReference type="ARBA" id="ARBA00022692"/>
    </source>
</evidence>
<dbReference type="PANTHER" id="PTHR13315">
    <property type="entry name" value="METALLO PHOSPHOESTERASE RELATED"/>
    <property type="match status" value="1"/>
</dbReference>
<feature type="transmembrane region" description="Helical" evidence="5">
    <location>
        <begin position="356"/>
        <end position="376"/>
    </location>
</feature>
<feature type="transmembrane region" description="Helical" evidence="5">
    <location>
        <begin position="21"/>
        <end position="40"/>
    </location>
</feature>
<dbReference type="Gene3D" id="3.60.21.10">
    <property type="match status" value="1"/>
</dbReference>
<evidence type="ECO:0000256" key="4">
    <source>
        <dbReference type="ARBA" id="ARBA00023136"/>
    </source>
</evidence>
<sequence length="393" mass="46037">MINIVRLSLNRTWKKLTLKQAMVLFILSFVFINEYVVYVIQEWRWAKVRPLRHSEDEVRLLLVGDPQIQGYNGEPPTIIGSITRWDSDRYLRSTFRQASNYVKPDAVLFLGDLIDEGSQAQDEHYSEYVDRFKEIFKSPTNVENIYVSGDNDVGGEGGDFKTKVKVQRYEKYFGNSVAVQKVKFLDFIKADYDFITSWNDTADKAKHLVKLLSGRFRIILNHHGILERFKRELYPRSEWRKGMKYKYKDKWISQPIVKMFSPNFIFSAHLHLPTIHICTDCTELDKEKYQWEGNTLTDVPDQIKFDLNSPNLVEIIQPTCSYRMGVPEMAYGVAVIDKNGALEYTLLWLPSRYIQLYLYLALTICVIVVVLFKLCISKIWPNSRKQTFYGRTP</sequence>
<accession>A0A8S4PMN5</accession>
<feature type="domain" description="Calcineurin-like phosphoesterase" evidence="6">
    <location>
        <begin position="59"/>
        <end position="273"/>
    </location>
</feature>
<keyword evidence="3 5" id="KW-1133">Transmembrane helix</keyword>
<dbReference type="InterPro" id="IPR029052">
    <property type="entry name" value="Metallo-depent_PP-like"/>
</dbReference>
<evidence type="ECO:0000256" key="5">
    <source>
        <dbReference type="SAM" id="Phobius"/>
    </source>
</evidence>
<evidence type="ECO:0000313" key="7">
    <source>
        <dbReference type="EMBL" id="CAH1795414.1"/>
    </source>
</evidence>
<gene>
    <name evidence="7" type="ORF">OFUS_LOCUS19957</name>
</gene>
<comment type="subcellular location">
    <subcellularLocation>
        <location evidence="1">Membrane</location>
        <topology evidence="1">Multi-pass membrane protein</topology>
    </subcellularLocation>
</comment>
<dbReference type="GO" id="GO:0006506">
    <property type="term" value="P:GPI anchor biosynthetic process"/>
    <property type="evidence" value="ECO:0007669"/>
    <property type="project" value="InterPro"/>
</dbReference>
<dbReference type="GO" id="GO:0005783">
    <property type="term" value="C:endoplasmic reticulum"/>
    <property type="evidence" value="ECO:0007669"/>
    <property type="project" value="TreeGrafter"/>
</dbReference>
<name>A0A8S4PMN5_OWEFU</name>
<dbReference type="EMBL" id="CAIIXF020000009">
    <property type="protein sequence ID" value="CAH1795414.1"/>
    <property type="molecule type" value="Genomic_DNA"/>
</dbReference>
<evidence type="ECO:0000313" key="8">
    <source>
        <dbReference type="Proteomes" id="UP000749559"/>
    </source>
</evidence>
<protein>
    <recommendedName>
        <fullName evidence="6">Calcineurin-like phosphoesterase domain-containing protein</fullName>
    </recommendedName>
</protein>
<dbReference type="PANTHER" id="PTHR13315:SF4">
    <property type="entry name" value="METALLOPHOSPHOESTERASE, ISOFORM E"/>
    <property type="match status" value="1"/>
</dbReference>
<dbReference type="OrthoDB" id="5977743at2759"/>
<evidence type="ECO:0000259" key="6">
    <source>
        <dbReference type="Pfam" id="PF00149"/>
    </source>
</evidence>